<keyword evidence="4" id="KW-1185">Reference proteome</keyword>
<dbReference type="PANTHER" id="PTHR43569">
    <property type="entry name" value="AMIDOHYDROLASE"/>
    <property type="match status" value="1"/>
</dbReference>
<dbReference type="AlphaFoldDB" id="A0A9X1X2A2"/>
<evidence type="ECO:0000313" key="3">
    <source>
        <dbReference type="EMBL" id="MCJ8208645.1"/>
    </source>
</evidence>
<evidence type="ECO:0000259" key="2">
    <source>
        <dbReference type="Pfam" id="PF04909"/>
    </source>
</evidence>
<name>A0A9X1X2A2_9SPHI</name>
<feature type="domain" description="Amidohydrolase-related" evidence="2">
    <location>
        <begin position="4"/>
        <end position="276"/>
    </location>
</feature>
<dbReference type="Pfam" id="PF04909">
    <property type="entry name" value="Amidohydro_2"/>
    <property type="match status" value="1"/>
</dbReference>
<evidence type="ECO:0000256" key="1">
    <source>
        <dbReference type="ARBA" id="ARBA00038310"/>
    </source>
</evidence>
<proteinExistence type="inferred from homology"/>
<organism evidence="3 4">
    <name type="scientific">Mucilaginibacter straminoryzae</name>
    <dbReference type="NCBI Taxonomy" id="2932774"/>
    <lineage>
        <taxon>Bacteria</taxon>
        <taxon>Pseudomonadati</taxon>
        <taxon>Bacteroidota</taxon>
        <taxon>Sphingobacteriia</taxon>
        <taxon>Sphingobacteriales</taxon>
        <taxon>Sphingobacteriaceae</taxon>
        <taxon>Mucilaginibacter</taxon>
    </lineage>
</organism>
<sequence>MLKIDAHQHFWLYDPKRDTWITDDMSVLQKDYLPAQLEQILKRHDIDGCVVVQSDQSIEENWFQLKNAEANPFIKGIVGWVDLCHENIEQQLAEFKPYTKLKGFRHVLQGEKDRALMLKPEFVRGLHALHVNGYTYDLLVLPDQLKYVIELVDSLPDQKFVIDHLAKPLIKKGQLTPWTDEMKTIAQSPNVYCKVSGMVTEADWANWKASDFTPYLDVVFEAFGTERLMYGSDWPVCEVAGGYDRMLDLVKTYTANLSSTQAEDFWGGTAVRFYGLNDIKE</sequence>
<dbReference type="Gene3D" id="3.20.20.140">
    <property type="entry name" value="Metal-dependent hydrolases"/>
    <property type="match status" value="1"/>
</dbReference>
<dbReference type="EMBL" id="JALJEJ010000001">
    <property type="protein sequence ID" value="MCJ8208645.1"/>
    <property type="molecule type" value="Genomic_DNA"/>
</dbReference>
<dbReference type="RefSeq" id="WP_245128474.1">
    <property type="nucleotide sequence ID" value="NZ_JALJEJ010000001.1"/>
</dbReference>
<dbReference type="SUPFAM" id="SSF51556">
    <property type="entry name" value="Metallo-dependent hydrolases"/>
    <property type="match status" value="1"/>
</dbReference>
<protein>
    <submittedName>
        <fullName evidence="3">Amidohydrolase family protein</fullName>
    </submittedName>
</protein>
<dbReference type="InterPro" id="IPR052350">
    <property type="entry name" value="Metallo-dep_Lactonases"/>
</dbReference>
<dbReference type="GO" id="GO:0016787">
    <property type="term" value="F:hydrolase activity"/>
    <property type="evidence" value="ECO:0007669"/>
    <property type="project" value="InterPro"/>
</dbReference>
<dbReference type="InterPro" id="IPR006680">
    <property type="entry name" value="Amidohydro-rel"/>
</dbReference>
<dbReference type="InterPro" id="IPR032466">
    <property type="entry name" value="Metal_Hydrolase"/>
</dbReference>
<reference evidence="3" key="1">
    <citation type="submission" date="2022-04" db="EMBL/GenBank/DDBJ databases">
        <title>Mucilaginibacter sp. RS28 isolated from freshwater.</title>
        <authorList>
            <person name="Ko S.-R."/>
        </authorList>
    </citation>
    <scope>NUCLEOTIDE SEQUENCE</scope>
    <source>
        <strain evidence="3">RS28</strain>
    </source>
</reference>
<comment type="similarity">
    <text evidence="1">Belongs to the metallo-dependent hydrolases superfamily.</text>
</comment>
<comment type="caution">
    <text evidence="3">The sequence shown here is derived from an EMBL/GenBank/DDBJ whole genome shotgun (WGS) entry which is preliminary data.</text>
</comment>
<accession>A0A9X1X2A2</accession>
<evidence type="ECO:0000313" key="4">
    <source>
        <dbReference type="Proteomes" id="UP001139450"/>
    </source>
</evidence>
<dbReference type="PANTHER" id="PTHR43569:SF2">
    <property type="entry name" value="AMIDOHYDROLASE-RELATED DOMAIN-CONTAINING PROTEIN"/>
    <property type="match status" value="1"/>
</dbReference>
<dbReference type="Proteomes" id="UP001139450">
    <property type="component" value="Unassembled WGS sequence"/>
</dbReference>
<gene>
    <name evidence="3" type="ORF">MUY27_02920</name>
</gene>